<proteinExistence type="predicted"/>
<organism evidence="1 2">
    <name type="scientific">Tieghemostelium lacteum</name>
    <name type="common">Slime mold</name>
    <name type="synonym">Dictyostelium lacteum</name>
    <dbReference type="NCBI Taxonomy" id="361077"/>
    <lineage>
        <taxon>Eukaryota</taxon>
        <taxon>Amoebozoa</taxon>
        <taxon>Evosea</taxon>
        <taxon>Eumycetozoa</taxon>
        <taxon>Dictyostelia</taxon>
        <taxon>Dictyosteliales</taxon>
        <taxon>Raperosteliaceae</taxon>
        <taxon>Tieghemostelium</taxon>
    </lineage>
</organism>
<reference evidence="1 2" key="1">
    <citation type="submission" date="2015-12" db="EMBL/GenBank/DDBJ databases">
        <title>Dictyostelia acquired genes for synthesis and detection of signals that induce cell-type specialization by lateral gene transfer from prokaryotes.</title>
        <authorList>
            <person name="Gloeckner G."/>
            <person name="Schaap P."/>
        </authorList>
    </citation>
    <scope>NUCLEOTIDE SEQUENCE [LARGE SCALE GENOMIC DNA]</scope>
    <source>
        <strain evidence="1 2">TK</strain>
    </source>
</reference>
<dbReference type="InParanoid" id="A0A151Z8G1"/>
<protein>
    <submittedName>
        <fullName evidence="1">Uncharacterized protein</fullName>
    </submittedName>
</protein>
<comment type="caution">
    <text evidence="1">The sequence shown here is derived from an EMBL/GenBank/DDBJ whole genome shotgun (WGS) entry which is preliminary data.</text>
</comment>
<dbReference type="AlphaFoldDB" id="A0A151Z8G1"/>
<accession>A0A151Z8G1</accession>
<name>A0A151Z8G1_TIELA</name>
<sequence length="558" mass="64325">MLTRSLIVYIVNLWVGYGKKSITIFKYTVNILAKLRLISKEFTVNIIPLLDWGEIRIQSKNDMKILNKLFNPKPKLDRLYISCLEEEIIQPEVGISYPIVAHQLINKNRLKSLHWDYHTNHNIADLNCNNLIELEYTGSNDIYVDLSVISISFLNLVELTIHNFGVIMNMNSLGQLEHLKMITLISGTSIIGSFIELLKRKQCSVETIEFLYIKFKRSIDQDANLVEHFENILDVLSSNSFLKKLLIKNDVSPVSKQSLIQFLNRNKTLTNLTIENCRIIVDANIIYQPITNTTLKYFDYHMFPIDNLGQILLNDWIGPSALVNPYYSETNNIPLISKGNHPNINVYYYDGSKDNLNNLIDILKPVYKGIDNITLRIEDNDMVEEVIETMKKYLPSNNEISVINLINGLEIAKYLIKLNHPSIKELTFDSVNSIDQDIAINILKSFCSNNNHIQNITPIFELNSLNLAEFVDTITEIIENNHNICCIELILSIPDSIINTTNLNLSYERFEKAISKFYHYLDLINITILQGPIGNELLLKPFYNILCKYSILNKSIRW</sequence>
<keyword evidence="2" id="KW-1185">Reference proteome</keyword>
<dbReference type="OrthoDB" id="7700931at2759"/>
<evidence type="ECO:0000313" key="2">
    <source>
        <dbReference type="Proteomes" id="UP000076078"/>
    </source>
</evidence>
<gene>
    <name evidence="1" type="ORF">DLAC_08819</name>
</gene>
<evidence type="ECO:0000313" key="1">
    <source>
        <dbReference type="EMBL" id="KYQ90218.1"/>
    </source>
</evidence>
<dbReference type="Proteomes" id="UP000076078">
    <property type="component" value="Unassembled WGS sequence"/>
</dbReference>
<dbReference type="EMBL" id="LODT01000037">
    <property type="protein sequence ID" value="KYQ90218.1"/>
    <property type="molecule type" value="Genomic_DNA"/>
</dbReference>